<dbReference type="Proteomes" id="UP001236723">
    <property type="component" value="Unassembled WGS sequence"/>
</dbReference>
<evidence type="ECO:0000256" key="1">
    <source>
        <dbReference type="SAM" id="MobiDB-lite"/>
    </source>
</evidence>
<evidence type="ECO:0000313" key="3">
    <source>
        <dbReference type="EMBL" id="MDQ0352151.1"/>
    </source>
</evidence>
<feature type="transmembrane region" description="Helical" evidence="2">
    <location>
        <begin position="6"/>
        <end position="23"/>
    </location>
</feature>
<organism evidence="3 4">
    <name type="scientific">Alkalibacillus filiformis</name>
    <dbReference type="NCBI Taxonomy" id="200990"/>
    <lineage>
        <taxon>Bacteria</taxon>
        <taxon>Bacillati</taxon>
        <taxon>Bacillota</taxon>
        <taxon>Bacilli</taxon>
        <taxon>Bacillales</taxon>
        <taxon>Bacillaceae</taxon>
        <taxon>Alkalibacillus</taxon>
    </lineage>
</organism>
<accession>A0ABU0DV37</accession>
<protein>
    <recommendedName>
        <fullName evidence="5">Tumour necrosis factor receptor superfamily member 19</fullName>
    </recommendedName>
</protein>
<evidence type="ECO:0008006" key="5">
    <source>
        <dbReference type="Google" id="ProtNLM"/>
    </source>
</evidence>
<evidence type="ECO:0000313" key="4">
    <source>
        <dbReference type="Proteomes" id="UP001236723"/>
    </source>
</evidence>
<comment type="caution">
    <text evidence="3">The sequence shown here is derived from an EMBL/GenBank/DDBJ whole genome shotgun (WGS) entry which is preliminary data.</text>
</comment>
<feature type="region of interest" description="Disordered" evidence="1">
    <location>
        <begin position="33"/>
        <end position="53"/>
    </location>
</feature>
<gene>
    <name evidence="3" type="ORF">J2R98_001985</name>
</gene>
<sequence length="53" mass="5764">MTTVLIISIAIVIIVTILTIVAISKGYAYNHQVDSLPGSEDEEGQETEKSEDK</sequence>
<keyword evidence="2" id="KW-0812">Transmembrane</keyword>
<reference evidence="3 4" key="1">
    <citation type="submission" date="2023-07" db="EMBL/GenBank/DDBJ databases">
        <title>Genomic Encyclopedia of Type Strains, Phase IV (KMG-IV): sequencing the most valuable type-strain genomes for metagenomic binning, comparative biology and taxonomic classification.</title>
        <authorList>
            <person name="Goeker M."/>
        </authorList>
    </citation>
    <scope>NUCLEOTIDE SEQUENCE [LARGE SCALE GENOMIC DNA]</scope>
    <source>
        <strain evidence="3 4">DSM 15448</strain>
    </source>
</reference>
<evidence type="ECO:0000256" key="2">
    <source>
        <dbReference type="SAM" id="Phobius"/>
    </source>
</evidence>
<name>A0ABU0DV37_9BACI</name>
<keyword evidence="4" id="KW-1185">Reference proteome</keyword>
<dbReference type="EMBL" id="JAUSUP010000005">
    <property type="protein sequence ID" value="MDQ0352151.1"/>
    <property type="molecule type" value="Genomic_DNA"/>
</dbReference>
<keyword evidence="2" id="KW-0472">Membrane</keyword>
<dbReference type="NCBIfam" id="NF033232">
    <property type="entry name" value="small_YtzI"/>
    <property type="match status" value="1"/>
</dbReference>
<dbReference type="RefSeq" id="WP_307068466.1">
    <property type="nucleotide sequence ID" value="NZ_JAUSUP010000005.1"/>
</dbReference>
<keyword evidence="2" id="KW-1133">Transmembrane helix</keyword>
<proteinExistence type="predicted"/>
<dbReference type="InterPro" id="IPR047753">
    <property type="entry name" value="YtzI-like"/>
</dbReference>